<dbReference type="GeneID" id="72188378"/>
<dbReference type="NCBIfam" id="TIGR01460">
    <property type="entry name" value="HAD-SF-IIA"/>
    <property type="match status" value="1"/>
</dbReference>
<feature type="compositionally biased region" description="Basic and acidic residues" evidence="1">
    <location>
        <begin position="512"/>
        <end position="522"/>
    </location>
</feature>
<dbReference type="EMBL" id="CP096658">
    <property type="protein sequence ID" value="UPW00685.1"/>
    <property type="molecule type" value="Genomic_DNA"/>
</dbReference>
<dbReference type="CDD" id="cd02523">
    <property type="entry name" value="PC_cytidylyltransferase"/>
    <property type="match status" value="1"/>
</dbReference>
<dbReference type="Proteomes" id="UP000830434">
    <property type="component" value="Chromosome"/>
</dbReference>
<evidence type="ECO:0000259" key="2">
    <source>
        <dbReference type="Pfam" id="PF12804"/>
    </source>
</evidence>
<dbReference type="Pfam" id="PF12804">
    <property type="entry name" value="NTP_transf_3"/>
    <property type="match status" value="1"/>
</dbReference>
<accession>A0A8U0IJ21</accession>
<dbReference type="SUPFAM" id="SSF56784">
    <property type="entry name" value="HAD-like"/>
    <property type="match status" value="1"/>
</dbReference>
<keyword evidence="4" id="KW-1185">Reference proteome</keyword>
<dbReference type="GO" id="GO:0005737">
    <property type="term" value="C:cytoplasm"/>
    <property type="evidence" value="ECO:0007669"/>
    <property type="project" value="TreeGrafter"/>
</dbReference>
<feature type="domain" description="MobA-like NTP transferase" evidence="2">
    <location>
        <begin position="3"/>
        <end position="133"/>
    </location>
</feature>
<dbReference type="Pfam" id="PF13242">
    <property type="entry name" value="Hydrolase_like"/>
    <property type="match status" value="1"/>
</dbReference>
<gene>
    <name evidence="3" type="ORF">M0R88_00945</name>
</gene>
<dbReference type="GO" id="GO:0016791">
    <property type="term" value="F:phosphatase activity"/>
    <property type="evidence" value="ECO:0007669"/>
    <property type="project" value="TreeGrafter"/>
</dbReference>
<dbReference type="InterPro" id="IPR006357">
    <property type="entry name" value="HAD-SF_hydro_IIA"/>
</dbReference>
<protein>
    <submittedName>
        <fullName evidence="3">HAD-IIA family hydrolase</fullName>
    </submittedName>
</protein>
<keyword evidence="3" id="KW-0378">Hydrolase</keyword>
<dbReference type="RefSeq" id="WP_248655095.1">
    <property type="nucleotide sequence ID" value="NZ_CP096658.1"/>
</dbReference>
<dbReference type="InterPro" id="IPR029044">
    <property type="entry name" value="Nucleotide-diphossugar_trans"/>
</dbReference>
<dbReference type="KEGG" id="haxz:M0R88_00945"/>
<dbReference type="InterPro" id="IPR023214">
    <property type="entry name" value="HAD_sf"/>
</dbReference>
<dbReference type="Pfam" id="PF13344">
    <property type="entry name" value="Hydrolase_6"/>
    <property type="match status" value="1"/>
</dbReference>
<reference evidence="3" key="1">
    <citation type="submission" date="2022-04" db="EMBL/GenBank/DDBJ databases">
        <title>Diverse halophilic archaea isolated from saline environments.</title>
        <authorList>
            <person name="Cui H.-L."/>
        </authorList>
    </citation>
    <scope>NUCLEOTIDE SEQUENCE</scope>
    <source>
        <strain evidence="3">XZYJT40</strain>
    </source>
</reference>
<dbReference type="Gene3D" id="3.90.550.10">
    <property type="entry name" value="Spore Coat Polysaccharide Biosynthesis Protein SpsA, Chain A"/>
    <property type="match status" value="1"/>
</dbReference>
<evidence type="ECO:0000256" key="1">
    <source>
        <dbReference type="SAM" id="MobiDB-lite"/>
    </source>
</evidence>
<dbReference type="PANTHER" id="PTHR19288:SF46">
    <property type="entry name" value="HALOACID DEHALOGENASE-LIKE HYDROLASE DOMAIN-CONTAINING PROTEIN 2"/>
    <property type="match status" value="1"/>
</dbReference>
<dbReference type="InterPro" id="IPR025877">
    <property type="entry name" value="MobA-like_NTP_Trfase"/>
</dbReference>
<dbReference type="PANTHER" id="PTHR19288">
    <property type="entry name" value="4-NITROPHENYLPHOSPHATASE-RELATED"/>
    <property type="match status" value="1"/>
</dbReference>
<proteinExistence type="predicted"/>
<dbReference type="Gene3D" id="3.40.50.1000">
    <property type="entry name" value="HAD superfamily/HAD-like"/>
    <property type="match status" value="2"/>
</dbReference>
<evidence type="ECO:0000313" key="4">
    <source>
        <dbReference type="Proteomes" id="UP000830434"/>
    </source>
</evidence>
<dbReference type="AlphaFoldDB" id="A0A8U0IJ21"/>
<dbReference type="InterPro" id="IPR036412">
    <property type="entry name" value="HAD-like_sf"/>
</dbReference>
<dbReference type="GO" id="GO:0016779">
    <property type="term" value="F:nucleotidyltransferase activity"/>
    <property type="evidence" value="ECO:0007669"/>
    <property type="project" value="UniProtKB-ARBA"/>
</dbReference>
<sequence length="539" mass="57801">MKGVILAAGIGSRLRPLTLQKPKSCIEVDGTPILAHQLRAYADAGVTDVTVVAGYLADDVRALCEAVGEARPELDVTVRESEVFANTDNMYSLYLTREDVAGEPFVLTNGDVVFEPELLEDLLDAPAGSAVATDAETFSEEAMKVTVGDDRVTHIAKDVAEDVAYGVSTDAYRFSADFSEMLFEELTRTIEREGDYGDWTEAAIDRLVGDRDHDVGVADVSGRRWVEIDDFEDLRTADRRFASLSSLGEKEAIFFDLDGTVYLDDDLVEGADELVASLREAGVDVYFLTNNSSKWKDDYADRLSNLGIPAVPEDVLLSTDGVLQHLRRTDPDGVFVLGTETMADALADHGVDVVTDPEPGEDAPDTVVVGFDTELTYEKARKATLAIRDGATFLLAHPDTVCPTAEGFVPDCGAIGAMIETATDRSPARVFGKPNAEMVAPILDAEGYAPEAVAVVGDRLETDVRLAENVGCESVCVLSGDATREEVEASDRSPTMVAPSVAALREFVAPTPERESGERVSSGDEPVASPDGGEEPTGE</sequence>
<evidence type="ECO:0000313" key="3">
    <source>
        <dbReference type="EMBL" id="UPW00685.1"/>
    </source>
</evidence>
<feature type="region of interest" description="Disordered" evidence="1">
    <location>
        <begin position="508"/>
        <end position="539"/>
    </location>
</feature>
<name>A0A8U0IJ21_9EURY</name>
<organism evidence="3 4">
    <name type="scientific">Halorussus gelatinilyticus</name>
    <dbReference type="NCBI Taxonomy" id="2937524"/>
    <lineage>
        <taxon>Archaea</taxon>
        <taxon>Methanobacteriati</taxon>
        <taxon>Methanobacteriota</taxon>
        <taxon>Stenosarchaea group</taxon>
        <taxon>Halobacteria</taxon>
        <taxon>Halobacteriales</taxon>
        <taxon>Haladaptataceae</taxon>
        <taxon>Halorussus</taxon>
    </lineage>
</organism>
<dbReference type="SUPFAM" id="SSF53448">
    <property type="entry name" value="Nucleotide-diphospho-sugar transferases"/>
    <property type="match status" value="1"/>
</dbReference>